<evidence type="ECO:0000313" key="3">
    <source>
        <dbReference type="Proteomes" id="UP000189701"/>
    </source>
</evidence>
<dbReference type="InterPro" id="IPR021109">
    <property type="entry name" value="Peptidase_aspartic_dom_sf"/>
</dbReference>
<dbReference type="PANTHER" id="PTHR13683:SF398">
    <property type="entry name" value="ASPARTYL PROTEASE AED1-LIKE"/>
    <property type="match status" value="1"/>
</dbReference>
<reference evidence="3" key="1">
    <citation type="journal article" date="2013" name="Genome Biol.">
        <title>Reference genomes and transcriptomes of Nicotiana sylvestris and Nicotiana tomentosiformis.</title>
        <authorList>
            <person name="Sierro N."/>
            <person name="Battey J.N."/>
            <person name="Ouadi S."/>
            <person name="Bovet L."/>
            <person name="Goepfert S."/>
            <person name="Bakaher N."/>
            <person name="Peitsch M.C."/>
            <person name="Ivanov N.V."/>
        </authorList>
    </citation>
    <scope>NUCLEOTIDE SEQUENCE [LARGE SCALE GENOMIC DNA]</scope>
</reference>
<comment type="similarity">
    <text evidence="1">Belongs to the peptidase A1 family.</text>
</comment>
<dbReference type="InterPro" id="IPR032861">
    <property type="entry name" value="TAXi_N"/>
</dbReference>
<protein>
    <submittedName>
        <fullName evidence="4">Protein ASPARTIC PROTEASE IN GUARD CELL 1-like</fullName>
    </submittedName>
</protein>
<organism evidence="3 4">
    <name type="scientific">Nicotiana sylvestris</name>
    <name type="common">Wood tobacco</name>
    <name type="synonym">South American tobacco</name>
    <dbReference type="NCBI Taxonomy" id="4096"/>
    <lineage>
        <taxon>Eukaryota</taxon>
        <taxon>Viridiplantae</taxon>
        <taxon>Streptophyta</taxon>
        <taxon>Embryophyta</taxon>
        <taxon>Tracheophyta</taxon>
        <taxon>Spermatophyta</taxon>
        <taxon>Magnoliopsida</taxon>
        <taxon>eudicotyledons</taxon>
        <taxon>Gunneridae</taxon>
        <taxon>Pentapetalae</taxon>
        <taxon>asterids</taxon>
        <taxon>lamiids</taxon>
        <taxon>Solanales</taxon>
        <taxon>Solanaceae</taxon>
        <taxon>Nicotianoideae</taxon>
        <taxon>Nicotianeae</taxon>
        <taxon>Nicotiana</taxon>
    </lineage>
</organism>
<dbReference type="InterPro" id="IPR001461">
    <property type="entry name" value="Aspartic_peptidase_A1"/>
</dbReference>
<dbReference type="Gene3D" id="2.40.70.10">
    <property type="entry name" value="Acid Proteases"/>
    <property type="match status" value="1"/>
</dbReference>
<reference evidence="4" key="2">
    <citation type="submission" date="2025-08" db="UniProtKB">
        <authorList>
            <consortium name="RefSeq"/>
        </authorList>
    </citation>
    <scope>IDENTIFICATION</scope>
    <source>
        <tissue evidence="4">Leaf</tissue>
    </source>
</reference>
<dbReference type="RefSeq" id="XP_009788064.1">
    <property type="nucleotide sequence ID" value="XM_009789762.1"/>
</dbReference>
<dbReference type="OrthoDB" id="851051at2759"/>
<dbReference type="Proteomes" id="UP000189701">
    <property type="component" value="Unplaced"/>
</dbReference>
<dbReference type="Pfam" id="PF14543">
    <property type="entry name" value="TAXi_N"/>
    <property type="match status" value="1"/>
</dbReference>
<keyword evidence="3" id="KW-1185">Reference proteome</keyword>
<evidence type="ECO:0000313" key="4">
    <source>
        <dbReference type="RefSeq" id="XP_009788064.1"/>
    </source>
</evidence>
<dbReference type="eggNOG" id="KOG1339">
    <property type="taxonomic scope" value="Eukaryota"/>
</dbReference>
<accession>A0A1U7XM90</accession>
<dbReference type="SUPFAM" id="SSF50630">
    <property type="entry name" value="Acid proteases"/>
    <property type="match status" value="1"/>
</dbReference>
<proteinExistence type="inferred from homology"/>
<name>A0A1U7XM90_NICSY</name>
<feature type="domain" description="Xylanase inhibitor N-terminal" evidence="2">
    <location>
        <begin position="1"/>
        <end position="120"/>
    </location>
</feature>
<gene>
    <name evidence="4" type="primary">LOC104235929</name>
</gene>
<sequence>MDIGSQQTWVRCQSCTKGCKAENPLYDSSKSPTYTNSSNLCKGPFNVRYGDKSHINGIWGCDTLTIEENVVETGDNFGGVAGILGLGKGDLSLPSQSALSMQMFSYFVPPTNIDAGNLLFANEAMMKSHACSNQFTPIVKGPKPSMSSYTLQENFDKLMDTWYSFDGNEQIVLPEIKFHIGEGTSTTTDVTLSYYGILWMKNDRVKCLAFAAKESNELYWLTFNRVDSMCFMIWKGKELDLGVTAS</sequence>
<dbReference type="STRING" id="4096.A0A1U7XM90"/>
<evidence type="ECO:0000256" key="1">
    <source>
        <dbReference type="ARBA" id="ARBA00007447"/>
    </source>
</evidence>
<dbReference type="GO" id="GO:0004190">
    <property type="term" value="F:aspartic-type endopeptidase activity"/>
    <property type="evidence" value="ECO:0007669"/>
    <property type="project" value="InterPro"/>
</dbReference>
<dbReference type="AlphaFoldDB" id="A0A1U7XM90"/>
<dbReference type="GO" id="GO:0006508">
    <property type="term" value="P:proteolysis"/>
    <property type="evidence" value="ECO:0007669"/>
    <property type="project" value="InterPro"/>
</dbReference>
<dbReference type="PANTHER" id="PTHR13683">
    <property type="entry name" value="ASPARTYL PROTEASES"/>
    <property type="match status" value="1"/>
</dbReference>
<evidence type="ECO:0000259" key="2">
    <source>
        <dbReference type="Pfam" id="PF14543"/>
    </source>
</evidence>